<accession>A0ABV9QV40</accession>
<reference evidence="2" key="1">
    <citation type="journal article" date="2019" name="Int. J. Syst. Evol. Microbiol.">
        <title>The Global Catalogue of Microorganisms (GCM) 10K type strain sequencing project: providing services to taxonomists for standard genome sequencing and annotation.</title>
        <authorList>
            <consortium name="The Broad Institute Genomics Platform"/>
            <consortium name="The Broad Institute Genome Sequencing Center for Infectious Disease"/>
            <person name="Wu L."/>
            <person name="Ma J."/>
        </authorList>
    </citation>
    <scope>NUCLEOTIDE SEQUENCE [LARGE SCALE GENOMIC DNA]</scope>
    <source>
        <strain evidence="2">CCUG 30340</strain>
    </source>
</reference>
<dbReference type="Proteomes" id="UP001595886">
    <property type="component" value="Unassembled WGS sequence"/>
</dbReference>
<sequence>MNDEEVARVPSPDATLDVVLTQANPGATASFLYRVWLVPHAGDWRGGRAAVELYGATRNASAYGVDLRWTDADNVAVEYLRARSVASPPRVRVQVAGREVRLSLRAGIENRAAAPGGMPALQPGDDRSR</sequence>
<gene>
    <name evidence="1" type="ORF">ACFO6Q_10035</name>
</gene>
<comment type="caution">
    <text evidence="1">The sequence shown here is derived from an EMBL/GenBank/DDBJ whole genome shotgun (WGS) entry which is preliminary data.</text>
</comment>
<protein>
    <submittedName>
        <fullName evidence="1">Uncharacterized protein</fullName>
    </submittedName>
</protein>
<evidence type="ECO:0000313" key="1">
    <source>
        <dbReference type="EMBL" id="MFC4820666.1"/>
    </source>
</evidence>
<name>A0ABV9QV40_9GAMM</name>
<keyword evidence="2" id="KW-1185">Reference proteome</keyword>
<proteinExistence type="predicted"/>
<organism evidence="1 2">
    <name type="scientific">Dokdonella ginsengisoli</name>
    <dbReference type="NCBI Taxonomy" id="363846"/>
    <lineage>
        <taxon>Bacteria</taxon>
        <taxon>Pseudomonadati</taxon>
        <taxon>Pseudomonadota</taxon>
        <taxon>Gammaproteobacteria</taxon>
        <taxon>Lysobacterales</taxon>
        <taxon>Rhodanobacteraceae</taxon>
        <taxon>Dokdonella</taxon>
    </lineage>
</organism>
<dbReference type="RefSeq" id="WP_380020572.1">
    <property type="nucleotide sequence ID" value="NZ_JBHSHD010000007.1"/>
</dbReference>
<dbReference type="EMBL" id="JBHSHD010000007">
    <property type="protein sequence ID" value="MFC4820666.1"/>
    <property type="molecule type" value="Genomic_DNA"/>
</dbReference>
<evidence type="ECO:0000313" key="2">
    <source>
        <dbReference type="Proteomes" id="UP001595886"/>
    </source>
</evidence>